<keyword evidence="7" id="KW-0325">Glycoprotein</keyword>
<keyword evidence="5 8" id="KW-1133">Transmembrane helix</keyword>
<dbReference type="PROSITE" id="PS00714">
    <property type="entry name" value="NA_DICARBOXYL_SYMP_2"/>
    <property type="match status" value="1"/>
</dbReference>
<dbReference type="GO" id="GO:0005313">
    <property type="term" value="F:L-glutamate transmembrane transporter activity"/>
    <property type="evidence" value="ECO:0007669"/>
    <property type="project" value="TreeGrafter"/>
</dbReference>
<dbReference type="PRINTS" id="PR00173">
    <property type="entry name" value="EDTRNSPORT"/>
</dbReference>
<dbReference type="Pfam" id="PF00375">
    <property type="entry name" value="SDF"/>
    <property type="match status" value="1"/>
</dbReference>
<dbReference type="InterPro" id="IPR001991">
    <property type="entry name" value="Na-dicarboxylate_symporter"/>
</dbReference>
<organism evidence="10 11">
    <name type="scientific">Etheostoma spectabile</name>
    <name type="common">orangethroat darter</name>
    <dbReference type="NCBI Taxonomy" id="54343"/>
    <lineage>
        <taxon>Eukaryota</taxon>
        <taxon>Metazoa</taxon>
        <taxon>Chordata</taxon>
        <taxon>Craniata</taxon>
        <taxon>Vertebrata</taxon>
        <taxon>Euteleostomi</taxon>
        <taxon>Actinopterygii</taxon>
        <taxon>Neopterygii</taxon>
        <taxon>Teleostei</taxon>
        <taxon>Neoteleostei</taxon>
        <taxon>Acanthomorphata</taxon>
        <taxon>Eupercaria</taxon>
        <taxon>Perciformes</taxon>
        <taxon>Percoidei</taxon>
        <taxon>Percidae</taxon>
        <taxon>Etheostomatinae</taxon>
        <taxon>Etheostoma</taxon>
    </lineage>
</organism>
<dbReference type="InterPro" id="IPR050746">
    <property type="entry name" value="DAACS"/>
</dbReference>
<keyword evidence="2 8" id="KW-0813">Transport</keyword>
<keyword evidence="6 8" id="KW-0472">Membrane</keyword>
<evidence type="ECO:0000256" key="9">
    <source>
        <dbReference type="SAM" id="MobiDB-lite"/>
    </source>
</evidence>
<dbReference type="AlphaFoldDB" id="A0A5J5CJV5"/>
<feature type="non-terminal residue" evidence="10">
    <location>
        <position position="623"/>
    </location>
</feature>
<evidence type="ECO:0000256" key="1">
    <source>
        <dbReference type="ARBA" id="ARBA00004141"/>
    </source>
</evidence>
<evidence type="ECO:0000256" key="7">
    <source>
        <dbReference type="ARBA" id="ARBA00023180"/>
    </source>
</evidence>
<comment type="caution">
    <text evidence="10">The sequence shown here is derived from an EMBL/GenBank/DDBJ whole genome shotgun (WGS) entry which is preliminary data.</text>
</comment>
<feature type="transmembrane region" description="Helical" evidence="8">
    <location>
        <begin position="99"/>
        <end position="121"/>
    </location>
</feature>
<comment type="similarity">
    <text evidence="8">Belongs to the dicarboxylate/amino acid:cation symporter (DAACS) (TC 2.A.23) family.</text>
</comment>
<dbReference type="Proteomes" id="UP000327493">
    <property type="component" value="Chromosome 20"/>
</dbReference>
<evidence type="ECO:0000256" key="3">
    <source>
        <dbReference type="ARBA" id="ARBA00022692"/>
    </source>
</evidence>
<feature type="transmembrane region" description="Helical" evidence="8">
    <location>
        <begin position="223"/>
        <end position="243"/>
    </location>
</feature>
<evidence type="ECO:0000256" key="2">
    <source>
        <dbReference type="ARBA" id="ARBA00022448"/>
    </source>
</evidence>
<accession>A0A5J5CJV5</accession>
<dbReference type="EMBL" id="VOFY01000020">
    <property type="protein sequence ID" value="KAA8581987.1"/>
    <property type="molecule type" value="Genomic_DNA"/>
</dbReference>
<evidence type="ECO:0000256" key="6">
    <source>
        <dbReference type="ARBA" id="ARBA00023136"/>
    </source>
</evidence>
<dbReference type="PANTHER" id="PTHR11958:SF102">
    <property type="entry name" value="AMINO ACID TRANSPORTER"/>
    <property type="match status" value="1"/>
</dbReference>
<reference evidence="10 11" key="1">
    <citation type="submission" date="2019-08" db="EMBL/GenBank/DDBJ databases">
        <title>A chromosome-level genome assembly, high-density linkage maps, and genome scans reveal the genomic architecture of hybrid incompatibilities underlying speciation via character displacement in darters (Percidae: Etheostominae).</title>
        <authorList>
            <person name="Moran R.L."/>
            <person name="Catchen J.M."/>
            <person name="Fuller R.C."/>
        </authorList>
    </citation>
    <scope>NUCLEOTIDE SEQUENCE [LARGE SCALE GENOMIC DNA]</scope>
    <source>
        <strain evidence="10">EspeVRDwgs_2016</strain>
        <tissue evidence="10">Muscle</tissue>
    </source>
</reference>
<feature type="transmembrane region" description="Helical" evidence="8">
    <location>
        <begin position="297"/>
        <end position="323"/>
    </location>
</feature>
<name>A0A5J5CJV5_9PERO</name>
<dbReference type="GO" id="GO:0005886">
    <property type="term" value="C:plasma membrane"/>
    <property type="evidence" value="ECO:0007669"/>
    <property type="project" value="TreeGrafter"/>
</dbReference>
<evidence type="ECO:0000313" key="10">
    <source>
        <dbReference type="EMBL" id="KAA8581987.1"/>
    </source>
</evidence>
<evidence type="ECO:0000313" key="11">
    <source>
        <dbReference type="Proteomes" id="UP000327493"/>
    </source>
</evidence>
<dbReference type="Gene3D" id="1.10.3860.10">
    <property type="entry name" value="Sodium:dicarboxylate symporter"/>
    <property type="match status" value="1"/>
</dbReference>
<sequence length="623" mass="66857">MMNCLKNMVPLKTKAYIKDYCKRNGLLTLSVFAVVMGCVLGFVLRSLNLSTQAKIYFSFPGELLMRMLKMLILPLITSSLMSGLSAMDTRASGRLGVLTITYYLWTTFIAVIVGIVLVLIIHPGTGSEKEGHHTGSGPVMTSADALLDLIRNMIPSNLIEATFQQYRTDLVPIIQNSDVKDSQANYVYIMPDYHNPQLGHPVFLEITPAPDIKYKIVPSTSKGMNVLGIVIFSATMGLLLGKMGERGAPLVNVCQCINECVMKIINAAMWYFPFGIVFLVAGKILDMHDPAHLGEKLGMYFITVLSGLFVHGLILLPLFYFFFTRKNPFTYIRGLLQALVIALATSSSSATLPITMKCLLENCGVDRKIARFVLPVGATINMDGTALYEAVAAIFIAQVNEYDLDFGQLVTISITATAASIGAAGIPQAGLVTMVIVLTSVGLPPADISLIVAIDWEFERPPSNGPTPTPSNAENGGGPNRRDTVISFGNQSMAMSDAPLITHRCDYVYEVDGDNVLEKPVACYNLCQPVAVQAGDGHGCLLVVCHGNEAEALTLVGVEVSDHFDVGDGAEGAEHLPKDALVGVLAQVVDEDAPAGGGVPRNTGASHAAHVVNAHGGEPRNEK</sequence>
<keyword evidence="4 8" id="KW-0769">Symport</keyword>
<feature type="transmembrane region" description="Helical" evidence="8">
    <location>
        <begin position="335"/>
        <end position="356"/>
    </location>
</feature>
<dbReference type="InterPro" id="IPR036458">
    <property type="entry name" value="Na:dicarbo_symporter_sf"/>
</dbReference>
<feature type="transmembrane region" description="Helical" evidence="8">
    <location>
        <begin position="264"/>
        <end position="285"/>
    </location>
</feature>
<proteinExistence type="inferred from homology"/>
<feature type="transmembrane region" description="Helical" evidence="8">
    <location>
        <begin position="67"/>
        <end position="87"/>
    </location>
</feature>
<dbReference type="SUPFAM" id="SSF118215">
    <property type="entry name" value="Proton glutamate symport protein"/>
    <property type="match status" value="1"/>
</dbReference>
<feature type="region of interest" description="Disordered" evidence="9">
    <location>
        <begin position="461"/>
        <end position="483"/>
    </location>
</feature>
<evidence type="ECO:0000256" key="4">
    <source>
        <dbReference type="ARBA" id="ARBA00022847"/>
    </source>
</evidence>
<dbReference type="GO" id="GO:0015175">
    <property type="term" value="F:neutral L-amino acid transmembrane transporter activity"/>
    <property type="evidence" value="ECO:0007669"/>
    <property type="project" value="TreeGrafter"/>
</dbReference>
<keyword evidence="11" id="KW-1185">Reference proteome</keyword>
<feature type="transmembrane region" description="Helical" evidence="8">
    <location>
        <begin position="26"/>
        <end position="47"/>
    </location>
</feature>
<dbReference type="PROSITE" id="PS00713">
    <property type="entry name" value="NA_DICARBOXYL_SYMP_1"/>
    <property type="match status" value="1"/>
</dbReference>
<evidence type="ECO:0000256" key="5">
    <source>
        <dbReference type="ARBA" id="ARBA00022989"/>
    </source>
</evidence>
<comment type="subcellular location">
    <subcellularLocation>
        <location evidence="1 8">Membrane</location>
        <topology evidence="1 8">Multi-pass membrane protein</topology>
    </subcellularLocation>
</comment>
<protein>
    <recommendedName>
        <fullName evidence="8">Amino acid transporter</fullName>
    </recommendedName>
</protein>
<gene>
    <name evidence="10" type="ORF">FQN60_008727</name>
</gene>
<dbReference type="GO" id="GO:0015501">
    <property type="term" value="F:glutamate:sodium symporter activity"/>
    <property type="evidence" value="ECO:0007669"/>
    <property type="project" value="TreeGrafter"/>
</dbReference>
<dbReference type="PANTHER" id="PTHR11958">
    <property type="entry name" value="SODIUM/DICARBOXYLATE SYMPORTER-RELATED"/>
    <property type="match status" value="1"/>
</dbReference>
<evidence type="ECO:0000256" key="8">
    <source>
        <dbReference type="RuleBase" id="RU361216"/>
    </source>
</evidence>
<dbReference type="InterPro" id="IPR018107">
    <property type="entry name" value="Na-dicarboxylate_symporter_CS"/>
</dbReference>
<keyword evidence="3 8" id="KW-0812">Transmembrane</keyword>